<dbReference type="EMBL" id="QTSX02003358">
    <property type="protein sequence ID" value="KAJ9071266.1"/>
    <property type="molecule type" value="Genomic_DNA"/>
</dbReference>
<dbReference type="Proteomes" id="UP001165960">
    <property type="component" value="Unassembled WGS sequence"/>
</dbReference>
<name>A0ACC2T9N2_9FUNG</name>
<evidence type="ECO:0000313" key="2">
    <source>
        <dbReference type="Proteomes" id="UP001165960"/>
    </source>
</evidence>
<organism evidence="1 2">
    <name type="scientific">Entomophthora muscae</name>
    <dbReference type="NCBI Taxonomy" id="34485"/>
    <lineage>
        <taxon>Eukaryota</taxon>
        <taxon>Fungi</taxon>
        <taxon>Fungi incertae sedis</taxon>
        <taxon>Zoopagomycota</taxon>
        <taxon>Entomophthoromycotina</taxon>
        <taxon>Entomophthoromycetes</taxon>
        <taxon>Entomophthorales</taxon>
        <taxon>Entomophthoraceae</taxon>
        <taxon>Entomophthora</taxon>
    </lineage>
</organism>
<proteinExistence type="predicted"/>
<protein>
    <submittedName>
        <fullName evidence="1">Uncharacterized protein</fullName>
    </submittedName>
</protein>
<reference evidence="1" key="1">
    <citation type="submission" date="2022-04" db="EMBL/GenBank/DDBJ databases">
        <title>Genome of the entomopathogenic fungus Entomophthora muscae.</title>
        <authorList>
            <person name="Elya C."/>
            <person name="Lovett B.R."/>
            <person name="Lee E."/>
            <person name="Macias A.M."/>
            <person name="Hajek A.E."/>
            <person name="De Bivort B.L."/>
            <person name="Kasson M.T."/>
            <person name="De Fine Licht H.H."/>
            <person name="Stajich J.E."/>
        </authorList>
    </citation>
    <scope>NUCLEOTIDE SEQUENCE</scope>
    <source>
        <strain evidence="1">Berkeley</strain>
    </source>
</reference>
<comment type="caution">
    <text evidence="1">The sequence shown here is derived from an EMBL/GenBank/DDBJ whole genome shotgun (WGS) entry which is preliminary data.</text>
</comment>
<keyword evidence="2" id="KW-1185">Reference proteome</keyword>
<gene>
    <name evidence="1" type="ORF">DSO57_1038694</name>
</gene>
<accession>A0ACC2T9N2</accession>
<evidence type="ECO:0000313" key="1">
    <source>
        <dbReference type="EMBL" id="KAJ9071266.1"/>
    </source>
</evidence>
<sequence>MAALDLLVARKFLNYDNIDSNSNAGPLTAENILASQSDAAEPSSPILNSLKNSPSPSRKLFLDSLNSLKIKESYPKMMVYLGLFAPVPKRLAFVVVKVAVKFMATAWPSLYMPMPSDSFSNFPFSKVVLLYSKIPGDSDYDPPGLEICGVFSGFLFPPPFRLLLQTYRPVSLLLLALQETIPIAFCPFLLNYFTSGETVVKSLTCDGLDLHAIDHPVPAPTLEEVLVPALPSLEVNNSVSLQAPEKLPVIPTWTPWLLAGLVLMKLNVYFP</sequence>